<accession>A0A0N0G674</accession>
<evidence type="ECO:0000313" key="8">
    <source>
        <dbReference type="Proteomes" id="UP000271817"/>
    </source>
</evidence>
<keyword evidence="1" id="KW-1133">Transmembrane helix</keyword>
<keyword evidence="1" id="KW-0472">Membrane</keyword>
<dbReference type="Proteomes" id="UP000050265">
    <property type="component" value="Unassembled WGS sequence"/>
</dbReference>
<evidence type="ECO:0000313" key="5">
    <source>
        <dbReference type="EMBL" id="RMU22240.1"/>
    </source>
</evidence>
<reference evidence="3 6" key="3">
    <citation type="submission" date="2015-10" db="EMBL/GenBank/DDBJ databases">
        <title>Comparative genomics and high-throughput reverse genetic screens identify a new phytobacterial MAMP and an Arabidopsis receptor required for immune elicitation.</title>
        <authorList>
            <person name="Mott G.A."/>
            <person name="Thakur S."/>
            <person name="Wang P.W."/>
            <person name="Desveaux D."/>
            <person name="Guttman D.S."/>
        </authorList>
    </citation>
    <scope>NUCLEOTIDE SEQUENCE [LARGE SCALE GENOMIC DNA]</scope>
    <source>
        <strain evidence="3 6">107</strain>
    </source>
</reference>
<dbReference type="Proteomes" id="UP000037943">
    <property type="component" value="Unassembled WGS sequence"/>
</dbReference>
<comment type="caution">
    <text evidence="4">The sequence shown here is derived from an EMBL/GenBank/DDBJ whole genome shotgun (WGS) entry which is preliminary data.</text>
</comment>
<dbReference type="AlphaFoldDB" id="A0A0N0G674"/>
<feature type="transmembrane region" description="Helical" evidence="1">
    <location>
        <begin position="118"/>
        <end position="135"/>
    </location>
</feature>
<feature type="domain" description="Phosphatidic acid phosphatase type 2/haloperoxidase" evidence="2">
    <location>
        <begin position="119"/>
        <end position="249"/>
    </location>
</feature>
<reference evidence="4 7" key="2">
    <citation type="submission" date="2015-09" db="EMBL/GenBank/DDBJ databases">
        <title>Genome announcement of multiple Pseudomonas syringae strains.</title>
        <authorList>
            <person name="Thakur S."/>
            <person name="Wang P.W."/>
            <person name="Gong Y."/>
            <person name="Weir B.S."/>
            <person name="Guttman D.S."/>
        </authorList>
    </citation>
    <scope>NUCLEOTIDE SEQUENCE [LARGE SCALE GENOMIC DNA]</scope>
    <source>
        <strain evidence="4 7">ICMP3507</strain>
    </source>
</reference>
<reference evidence="3 6" key="1">
    <citation type="submission" date="2015-07" db="EMBL/GenBank/DDBJ databases">
        <authorList>
            <person name="O'Brien H.E."/>
            <person name="Thakur S."/>
            <person name="Gong Y."/>
            <person name="Wang P.W."/>
            <person name="Guttman D.S."/>
        </authorList>
    </citation>
    <scope>NUCLEOTIDE SEQUENCE [LARGE SCALE GENOMIC DNA]</scope>
    <source>
        <strain evidence="3 6">107</strain>
    </source>
</reference>
<evidence type="ECO:0000256" key="1">
    <source>
        <dbReference type="SAM" id="Phobius"/>
    </source>
</evidence>
<evidence type="ECO:0000313" key="6">
    <source>
        <dbReference type="Proteomes" id="UP000037943"/>
    </source>
</evidence>
<reference evidence="5 8" key="4">
    <citation type="submission" date="2018-08" db="EMBL/GenBank/DDBJ databases">
        <title>Recombination of ecologically and evolutionarily significant loci maintains genetic cohesion in the Pseudomonas syringae species complex.</title>
        <authorList>
            <person name="Dillon M."/>
            <person name="Thakur S."/>
            <person name="Almeida R.N.D."/>
            <person name="Weir B.S."/>
            <person name="Guttman D.S."/>
        </authorList>
    </citation>
    <scope>NUCLEOTIDE SEQUENCE [LARGE SCALE GENOMIC DNA]</scope>
    <source>
        <strain evidence="5 8">ICMP 3402</strain>
    </source>
</reference>
<feature type="transmembrane region" description="Helical" evidence="1">
    <location>
        <begin position="69"/>
        <end position="87"/>
    </location>
</feature>
<gene>
    <name evidence="3" type="ORF">AC499_4925</name>
    <name evidence="4" type="ORF">ALO35_02596</name>
    <name evidence="5" type="ORF">ALP33_01454</name>
</gene>
<dbReference type="Proteomes" id="UP000271817">
    <property type="component" value="Unassembled WGS sequence"/>
</dbReference>
<feature type="transmembrane region" description="Helical" evidence="1">
    <location>
        <begin position="9"/>
        <end position="27"/>
    </location>
</feature>
<dbReference type="EMBL" id="LGLK01000060">
    <property type="protein sequence ID" value="KPC16007.1"/>
    <property type="molecule type" value="Genomic_DNA"/>
</dbReference>
<evidence type="ECO:0000313" key="4">
    <source>
        <dbReference type="EMBL" id="KPX62399.1"/>
    </source>
</evidence>
<dbReference type="CDD" id="cd03396">
    <property type="entry name" value="PAP2_like_6"/>
    <property type="match status" value="1"/>
</dbReference>
<dbReference type="InterPro" id="IPR000326">
    <property type="entry name" value="PAP2/HPO"/>
</dbReference>
<name>A0A0N0G674_PSEAV</name>
<keyword evidence="1" id="KW-0812">Transmembrane</keyword>
<evidence type="ECO:0000313" key="3">
    <source>
        <dbReference type="EMBL" id="KPC16007.1"/>
    </source>
</evidence>
<dbReference type="EMBL" id="LJQP01000341">
    <property type="protein sequence ID" value="KPX62399.1"/>
    <property type="molecule type" value="Genomic_DNA"/>
</dbReference>
<evidence type="ECO:0000259" key="2">
    <source>
        <dbReference type="Pfam" id="PF01569"/>
    </source>
</evidence>
<keyword evidence="6" id="KW-1185">Reference proteome</keyword>
<dbReference type="PATRIC" id="fig|53707.5.peg.272"/>
<feature type="transmembrane region" description="Helical" evidence="1">
    <location>
        <begin position="175"/>
        <end position="192"/>
    </location>
</feature>
<protein>
    <submittedName>
        <fullName evidence="5">PAP2 super protein</fullName>
    </submittedName>
    <submittedName>
        <fullName evidence="4">PAP2 superfamily protein</fullName>
    </submittedName>
</protein>
<dbReference type="EMBL" id="RBTW01000047">
    <property type="protein sequence ID" value="RMU22240.1"/>
    <property type="molecule type" value="Genomic_DNA"/>
</dbReference>
<sequence length="267" mass="30784">MQNEKSRFYAWNFGVPMAIALLTFVVFDLTSLDEAISNWLYYPLQVFPFEHDRLFENLTHRWPRIIPDWTGEAAVIGLLLSFIWPLLKPGRNDRMIGLLETARVAPLLRFTARHRRDLLFVVVSFAVITGMIHFFKSHTSIYCPVETTLYGGTMEKKEWFENFRLFHEAGAGRCWPGGHASGGFTMVALYFVARRYCWRHAKAILYASTLLGAIYGTTRVVQGWHFMSHTLWAGVIVWLSALLTALAFYGWRQLAQPLETRTDKPLS</sequence>
<dbReference type="Pfam" id="PF01569">
    <property type="entry name" value="PAP2"/>
    <property type="match status" value="1"/>
</dbReference>
<evidence type="ECO:0000313" key="7">
    <source>
        <dbReference type="Proteomes" id="UP000050265"/>
    </source>
</evidence>
<feature type="transmembrane region" description="Helical" evidence="1">
    <location>
        <begin position="231"/>
        <end position="251"/>
    </location>
</feature>
<proteinExistence type="predicted"/>
<dbReference type="RefSeq" id="WP_005743721.1">
    <property type="nucleotide sequence ID" value="NZ_CP020351.1"/>
</dbReference>
<dbReference type="SUPFAM" id="SSF48317">
    <property type="entry name" value="Acid phosphatase/Vanadium-dependent haloperoxidase"/>
    <property type="match status" value="1"/>
</dbReference>
<feature type="transmembrane region" description="Helical" evidence="1">
    <location>
        <begin position="204"/>
        <end position="225"/>
    </location>
</feature>
<organism evidence="4 7">
    <name type="scientific">Pseudomonas amygdali pv. lachrymans</name>
    <name type="common">Pseudomonas syringae pv. lachrymans</name>
    <dbReference type="NCBI Taxonomy" id="53707"/>
    <lineage>
        <taxon>Bacteria</taxon>
        <taxon>Pseudomonadati</taxon>
        <taxon>Pseudomonadota</taxon>
        <taxon>Gammaproteobacteria</taxon>
        <taxon>Pseudomonadales</taxon>
        <taxon>Pseudomonadaceae</taxon>
        <taxon>Pseudomonas</taxon>
        <taxon>Pseudomonas amygdali</taxon>
    </lineage>
</organism>
<dbReference type="InterPro" id="IPR036938">
    <property type="entry name" value="PAP2/HPO_sf"/>
</dbReference>